<proteinExistence type="predicted"/>
<accession>A0A922L2S1</accession>
<name>A0A922L2S1_DERFA</name>
<keyword evidence="2" id="KW-1185">Reference proteome</keyword>
<evidence type="ECO:0000313" key="1">
    <source>
        <dbReference type="EMBL" id="KAH9515831.1"/>
    </source>
</evidence>
<dbReference type="Proteomes" id="UP000790347">
    <property type="component" value="Unassembled WGS sequence"/>
</dbReference>
<reference evidence="1" key="1">
    <citation type="submission" date="2013-05" db="EMBL/GenBank/DDBJ databases">
        <authorList>
            <person name="Yim A.K.Y."/>
            <person name="Chan T.F."/>
            <person name="Ji K.M."/>
            <person name="Liu X.Y."/>
            <person name="Zhou J.W."/>
            <person name="Li R.Q."/>
            <person name="Yang K.Y."/>
            <person name="Li J."/>
            <person name="Li M."/>
            <person name="Law P.T.W."/>
            <person name="Wu Y.L."/>
            <person name="Cai Z.L."/>
            <person name="Qin H."/>
            <person name="Bao Y."/>
            <person name="Leung R.K.K."/>
            <person name="Ng P.K.S."/>
            <person name="Zou J."/>
            <person name="Zhong X.J."/>
            <person name="Ran P.X."/>
            <person name="Zhong N.S."/>
            <person name="Liu Z.G."/>
            <person name="Tsui S.K.W."/>
        </authorList>
    </citation>
    <scope>NUCLEOTIDE SEQUENCE</scope>
    <source>
        <strain evidence="1">Derf</strain>
        <tissue evidence="1">Whole organism</tissue>
    </source>
</reference>
<reference evidence="1" key="2">
    <citation type="journal article" date="2022" name="Res Sq">
        <title>Comparative Genomics Reveals Insights into the Divergent Evolution of Astigmatic Mites and Household Pest Adaptations.</title>
        <authorList>
            <person name="Xiong Q."/>
            <person name="Wan A.T.-Y."/>
            <person name="Liu X.-Y."/>
            <person name="Fung C.S.-H."/>
            <person name="Xiao X."/>
            <person name="Malainual N."/>
            <person name="Hou J."/>
            <person name="Wang L."/>
            <person name="Wang M."/>
            <person name="Yang K."/>
            <person name="Cui Y."/>
            <person name="Leung E."/>
            <person name="Nong W."/>
            <person name="Shin S.-K."/>
            <person name="Au S."/>
            <person name="Jeong K.Y."/>
            <person name="Chew F.T."/>
            <person name="Hui J."/>
            <person name="Leung T.F."/>
            <person name="Tungtrongchitr A."/>
            <person name="Zhong N."/>
            <person name="Liu Z."/>
            <person name="Tsui S."/>
        </authorList>
    </citation>
    <scope>NUCLEOTIDE SEQUENCE</scope>
    <source>
        <strain evidence="1">Derf</strain>
        <tissue evidence="1">Whole organism</tissue>
    </source>
</reference>
<comment type="caution">
    <text evidence="1">The sequence shown here is derived from an EMBL/GenBank/DDBJ whole genome shotgun (WGS) entry which is preliminary data.</text>
</comment>
<protein>
    <submittedName>
        <fullName evidence="1">Uncharacterized protein</fullName>
    </submittedName>
</protein>
<evidence type="ECO:0000313" key="2">
    <source>
        <dbReference type="Proteomes" id="UP000790347"/>
    </source>
</evidence>
<dbReference type="EMBL" id="ASGP02000003">
    <property type="protein sequence ID" value="KAH9515831.1"/>
    <property type="molecule type" value="Genomic_DNA"/>
</dbReference>
<gene>
    <name evidence="1" type="ORF">DERF_006606</name>
</gene>
<sequence>MLIVIIHDGVPVRNIQVIEKKCSLYLDMFMSTLSLSPIER</sequence>
<dbReference type="AlphaFoldDB" id="A0A922L2S1"/>
<organism evidence="1 2">
    <name type="scientific">Dermatophagoides farinae</name>
    <name type="common">American house dust mite</name>
    <dbReference type="NCBI Taxonomy" id="6954"/>
    <lineage>
        <taxon>Eukaryota</taxon>
        <taxon>Metazoa</taxon>
        <taxon>Ecdysozoa</taxon>
        <taxon>Arthropoda</taxon>
        <taxon>Chelicerata</taxon>
        <taxon>Arachnida</taxon>
        <taxon>Acari</taxon>
        <taxon>Acariformes</taxon>
        <taxon>Sarcoptiformes</taxon>
        <taxon>Astigmata</taxon>
        <taxon>Psoroptidia</taxon>
        <taxon>Analgoidea</taxon>
        <taxon>Pyroglyphidae</taxon>
        <taxon>Dermatophagoidinae</taxon>
        <taxon>Dermatophagoides</taxon>
    </lineage>
</organism>